<dbReference type="InterPro" id="IPR002052">
    <property type="entry name" value="DNA_methylase_N6_adenine_CS"/>
</dbReference>
<dbReference type="PROSITE" id="PS00092">
    <property type="entry name" value="N6_MTASE"/>
    <property type="match status" value="1"/>
</dbReference>
<dbReference type="InterPro" id="IPR004556">
    <property type="entry name" value="HemK-like"/>
</dbReference>
<dbReference type="GO" id="GO:0003676">
    <property type="term" value="F:nucleic acid binding"/>
    <property type="evidence" value="ECO:0007669"/>
    <property type="project" value="InterPro"/>
</dbReference>
<dbReference type="NCBIfam" id="TIGR00536">
    <property type="entry name" value="hemK_fam"/>
    <property type="match status" value="1"/>
</dbReference>
<dbReference type="InterPro" id="IPR040758">
    <property type="entry name" value="PrmC_N"/>
</dbReference>
<feature type="binding site" evidence="4">
    <location>
        <position position="162"/>
    </location>
    <ligand>
        <name>S-adenosyl-L-methionine</name>
        <dbReference type="ChEBI" id="CHEBI:59789"/>
    </ligand>
</feature>
<evidence type="ECO:0000259" key="7">
    <source>
        <dbReference type="Pfam" id="PF17827"/>
    </source>
</evidence>
<keyword evidence="3 4" id="KW-0949">S-adenosyl-L-methionine</keyword>
<dbReference type="EC" id="2.1.1.297" evidence="4"/>
<dbReference type="EMBL" id="CAADEX010000017">
    <property type="protein sequence ID" value="VFJ47506.1"/>
    <property type="molecule type" value="Genomic_DNA"/>
</dbReference>
<dbReference type="NCBIfam" id="TIGR03534">
    <property type="entry name" value="RF_mod_PrmC"/>
    <property type="match status" value="1"/>
</dbReference>
<organism evidence="8">
    <name type="scientific">Candidatus Kentrum sp. DK</name>
    <dbReference type="NCBI Taxonomy" id="2126562"/>
    <lineage>
        <taxon>Bacteria</taxon>
        <taxon>Pseudomonadati</taxon>
        <taxon>Pseudomonadota</taxon>
        <taxon>Gammaproteobacteria</taxon>
        <taxon>Candidatus Kentrum</taxon>
    </lineage>
</organism>
<gene>
    <name evidence="4" type="primary">prmC</name>
    <name evidence="8" type="ORF">BECKDK2373B_GA0170837_101712</name>
</gene>
<evidence type="ECO:0000313" key="8">
    <source>
        <dbReference type="EMBL" id="VFJ47506.1"/>
    </source>
</evidence>
<dbReference type="PANTHER" id="PTHR18895">
    <property type="entry name" value="HEMK METHYLTRANSFERASE"/>
    <property type="match status" value="1"/>
</dbReference>
<accession>A0A450S6K0</accession>
<dbReference type="PANTHER" id="PTHR18895:SF74">
    <property type="entry name" value="MTRF1L RELEASE FACTOR GLUTAMINE METHYLTRANSFERASE"/>
    <property type="match status" value="1"/>
</dbReference>
<evidence type="ECO:0000256" key="5">
    <source>
        <dbReference type="SAM" id="MobiDB-lite"/>
    </source>
</evidence>
<feature type="domain" description="Release factor glutamine methyltransferase N-terminal" evidence="7">
    <location>
        <begin position="26"/>
        <end position="94"/>
    </location>
</feature>
<feature type="region of interest" description="Disordered" evidence="5">
    <location>
        <begin position="1"/>
        <end position="20"/>
    </location>
</feature>
<dbReference type="SUPFAM" id="SSF53335">
    <property type="entry name" value="S-adenosyl-L-methionine-dependent methyltransferases"/>
    <property type="match status" value="1"/>
</dbReference>
<dbReference type="InterPro" id="IPR025714">
    <property type="entry name" value="Methyltranfer_dom"/>
</dbReference>
<dbReference type="CDD" id="cd02440">
    <property type="entry name" value="AdoMet_MTases"/>
    <property type="match status" value="1"/>
</dbReference>
<dbReference type="Pfam" id="PF17827">
    <property type="entry name" value="PrmC_N"/>
    <property type="match status" value="1"/>
</dbReference>
<feature type="binding site" evidence="4">
    <location>
        <position position="190"/>
    </location>
    <ligand>
        <name>S-adenosyl-L-methionine</name>
        <dbReference type="ChEBI" id="CHEBI:59789"/>
    </ligand>
</feature>
<dbReference type="HAMAP" id="MF_02126">
    <property type="entry name" value="RF_methyltr_PrmC"/>
    <property type="match status" value="1"/>
</dbReference>
<dbReference type="InterPro" id="IPR050320">
    <property type="entry name" value="N5-glutamine_MTase"/>
</dbReference>
<comment type="function">
    <text evidence="4">Methylates the class 1 translation termination release factors RF1/PrfA and RF2/PrfB on the glutamine residue of the universally conserved GGQ motif.</text>
</comment>
<dbReference type="GO" id="GO:0032259">
    <property type="term" value="P:methylation"/>
    <property type="evidence" value="ECO:0007669"/>
    <property type="project" value="UniProtKB-KW"/>
</dbReference>
<evidence type="ECO:0000256" key="1">
    <source>
        <dbReference type="ARBA" id="ARBA00022603"/>
    </source>
</evidence>
<feature type="domain" description="Methyltransferase" evidence="6">
    <location>
        <begin position="134"/>
        <end position="195"/>
    </location>
</feature>
<feature type="binding site" evidence="4">
    <location>
        <position position="228"/>
    </location>
    <ligand>
        <name>S-adenosyl-L-methionine</name>
        <dbReference type="ChEBI" id="CHEBI:59789"/>
    </ligand>
</feature>
<evidence type="ECO:0000259" key="6">
    <source>
        <dbReference type="Pfam" id="PF13847"/>
    </source>
</evidence>
<protein>
    <recommendedName>
        <fullName evidence="4">Release factor glutamine methyltransferase</fullName>
        <shortName evidence="4">RF MTase</shortName>
        <ecNumber evidence="4">2.1.1.297</ecNumber>
    </recommendedName>
    <alternativeName>
        <fullName evidence="4">N5-glutamine methyltransferase PrmC</fullName>
    </alternativeName>
    <alternativeName>
        <fullName evidence="4">Protein-(glutamine-N5) MTase PrmC</fullName>
    </alternativeName>
    <alternativeName>
        <fullName evidence="4">Protein-glutamine N-methyltransferase PrmC</fullName>
    </alternativeName>
</protein>
<comment type="catalytic activity">
    <reaction evidence="4">
        <text>L-glutaminyl-[peptide chain release factor] + S-adenosyl-L-methionine = N(5)-methyl-L-glutaminyl-[peptide chain release factor] + S-adenosyl-L-homocysteine + H(+)</text>
        <dbReference type="Rhea" id="RHEA:42896"/>
        <dbReference type="Rhea" id="RHEA-COMP:10271"/>
        <dbReference type="Rhea" id="RHEA-COMP:10272"/>
        <dbReference type="ChEBI" id="CHEBI:15378"/>
        <dbReference type="ChEBI" id="CHEBI:30011"/>
        <dbReference type="ChEBI" id="CHEBI:57856"/>
        <dbReference type="ChEBI" id="CHEBI:59789"/>
        <dbReference type="ChEBI" id="CHEBI:61891"/>
        <dbReference type="EC" id="2.1.1.297"/>
    </reaction>
</comment>
<proteinExistence type="inferred from homology"/>
<reference evidence="8" key="1">
    <citation type="submission" date="2019-02" db="EMBL/GenBank/DDBJ databases">
        <authorList>
            <person name="Gruber-Vodicka R. H."/>
            <person name="Seah K. B. B."/>
        </authorList>
    </citation>
    <scope>NUCLEOTIDE SEQUENCE</scope>
    <source>
        <strain evidence="8">BECK_DK47</strain>
    </source>
</reference>
<evidence type="ECO:0000256" key="2">
    <source>
        <dbReference type="ARBA" id="ARBA00022679"/>
    </source>
</evidence>
<dbReference type="Gene3D" id="3.40.50.150">
    <property type="entry name" value="Vaccinia Virus protein VP39"/>
    <property type="match status" value="1"/>
</dbReference>
<feature type="binding site" evidence="4">
    <location>
        <begin position="228"/>
        <end position="231"/>
    </location>
    <ligand>
        <name>substrate</name>
    </ligand>
</feature>
<sequence>MTARPPAREGTSPLPSPPTGTTLGAALRVAIRALTPHGPSPRADAEILLGHVLGKPRHWPYVWREEPIAGPALRQFRDLIKRRATGQPIAWLTGRRAFWTLDLRVTPDVLIPRPDTETLVEAALALIPEEARWRIADLGTGAGPVALALARERPGCRITATDISAVALAVARQNAREHGVENVTFRAGNWFAALEASSPAPQDALPSPGRGASGAPNPIPPYSLILSNPPYVAADDPHLAQGDVRFEPALALIGGPDGLDAIHHIARHARHYLAPGGWLALEHGYDQGARVRALLEGFGYRGITTRRDDGGQERVTWAAWGEA</sequence>
<dbReference type="InterPro" id="IPR019874">
    <property type="entry name" value="RF_methyltr_PrmC"/>
</dbReference>
<evidence type="ECO:0000256" key="4">
    <source>
        <dbReference type="HAMAP-Rule" id="MF_02126"/>
    </source>
</evidence>
<feature type="binding site" evidence="4">
    <location>
        <begin position="139"/>
        <end position="143"/>
    </location>
    <ligand>
        <name>S-adenosyl-L-methionine</name>
        <dbReference type="ChEBI" id="CHEBI:59789"/>
    </ligand>
</feature>
<keyword evidence="1 4" id="KW-0489">Methyltransferase</keyword>
<dbReference type="Pfam" id="PF13847">
    <property type="entry name" value="Methyltransf_31"/>
    <property type="match status" value="1"/>
</dbReference>
<dbReference type="AlphaFoldDB" id="A0A450S6K0"/>
<dbReference type="GO" id="GO:0102559">
    <property type="term" value="F:peptide chain release factor N(5)-glutamine methyltransferase activity"/>
    <property type="evidence" value="ECO:0007669"/>
    <property type="project" value="UniProtKB-EC"/>
</dbReference>
<keyword evidence="2 4" id="KW-0808">Transferase</keyword>
<dbReference type="Gene3D" id="1.10.8.10">
    <property type="entry name" value="DNA helicase RuvA subunit, C-terminal domain"/>
    <property type="match status" value="1"/>
</dbReference>
<dbReference type="InterPro" id="IPR029063">
    <property type="entry name" value="SAM-dependent_MTases_sf"/>
</dbReference>
<name>A0A450S6K0_9GAMM</name>
<comment type="similarity">
    <text evidence="4">Belongs to the protein N5-glutamine methyltransferase family. PrmC subfamily.</text>
</comment>
<evidence type="ECO:0000256" key="3">
    <source>
        <dbReference type="ARBA" id="ARBA00022691"/>
    </source>
</evidence>